<keyword evidence="6" id="KW-0811">Translocation</keyword>
<dbReference type="Pfam" id="PF08801">
    <property type="entry name" value="Nucleoporin_N"/>
    <property type="match status" value="1"/>
</dbReference>
<evidence type="ECO:0000313" key="11">
    <source>
        <dbReference type="EMBL" id="ORX50737.1"/>
    </source>
</evidence>
<dbReference type="AlphaFoldDB" id="A0A1Y1VB47"/>
<comment type="similarity">
    <text evidence="2">Belongs to the nucleoporin Nup133 family.</text>
</comment>
<feature type="compositionally biased region" description="Polar residues" evidence="8">
    <location>
        <begin position="1"/>
        <end position="21"/>
    </location>
</feature>
<evidence type="ECO:0000259" key="9">
    <source>
        <dbReference type="Pfam" id="PF03177"/>
    </source>
</evidence>
<reference evidence="11 12" key="1">
    <citation type="submission" date="2016-08" db="EMBL/GenBank/DDBJ databases">
        <title>Genomes of anaerobic fungi encode conserved fungal cellulosomes for biomass hydrolysis.</title>
        <authorList>
            <consortium name="DOE Joint Genome Institute"/>
            <person name="Haitjema C.H."/>
            <person name="Gilmore S.P."/>
            <person name="Henske J.K."/>
            <person name="Solomon K.V."/>
            <person name="De Groot R."/>
            <person name="Kuo A."/>
            <person name="Mondo S.J."/>
            <person name="Salamov A.A."/>
            <person name="Labutti K."/>
            <person name="Zhao Z."/>
            <person name="Chiniquy J."/>
            <person name="Barry K."/>
            <person name="Brewer H.M."/>
            <person name="Purvine S.O."/>
            <person name="Wright A.T."/>
            <person name="Boxma B."/>
            <person name="Van Alen T."/>
            <person name="Hackstein J.H."/>
            <person name="Baker S.E."/>
            <person name="Grigoriev I.V."/>
            <person name="O'Malley M.A."/>
        </authorList>
    </citation>
    <scope>NUCLEOTIDE SEQUENCE [LARGE SCALE GENOMIC DNA]</scope>
    <source>
        <strain evidence="12">finn</strain>
    </source>
</reference>
<organism evidence="11 12">
    <name type="scientific">Piromyces finnis</name>
    <dbReference type="NCBI Taxonomy" id="1754191"/>
    <lineage>
        <taxon>Eukaryota</taxon>
        <taxon>Fungi</taxon>
        <taxon>Fungi incertae sedis</taxon>
        <taxon>Chytridiomycota</taxon>
        <taxon>Chytridiomycota incertae sedis</taxon>
        <taxon>Neocallimastigomycetes</taxon>
        <taxon>Neocallimastigales</taxon>
        <taxon>Neocallimastigaceae</taxon>
        <taxon>Piromyces</taxon>
    </lineage>
</organism>
<keyword evidence="4" id="KW-0509">mRNA transport</keyword>
<evidence type="ECO:0000256" key="3">
    <source>
        <dbReference type="ARBA" id="ARBA00022448"/>
    </source>
</evidence>
<dbReference type="Gene3D" id="1.20.58.1380">
    <property type="match status" value="1"/>
</dbReference>
<evidence type="ECO:0000256" key="4">
    <source>
        <dbReference type="ARBA" id="ARBA00022816"/>
    </source>
</evidence>
<dbReference type="InterPro" id="IPR015943">
    <property type="entry name" value="WD40/YVTN_repeat-like_dom_sf"/>
</dbReference>
<dbReference type="OrthoDB" id="103454at2759"/>
<evidence type="ECO:0000256" key="7">
    <source>
        <dbReference type="ARBA" id="ARBA00023242"/>
    </source>
</evidence>
<evidence type="ECO:0000256" key="1">
    <source>
        <dbReference type="ARBA" id="ARBA00004259"/>
    </source>
</evidence>
<dbReference type="InterPro" id="IPR007187">
    <property type="entry name" value="Nucleoporin_Nup133/Nup155_C"/>
</dbReference>
<dbReference type="Proteomes" id="UP000193719">
    <property type="component" value="Unassembled WGS sequence"/>
</dbReference>
<comment type="caution">
    <text evidence="11">The sequence shown here is derived from an EMBL/GenBank/DDBJ whole genome shotgun (WGS) entry which is preliminary data.</text>
</comment>
<dbReference type="InterPro" id="IPR037624">
    <property type="entry name" value="Nup133-like"/>
</dbReference>
<keyword evidence="3" id="KW-0813">Transport</keyword>
<evidence type="ECO:0008006" key="13">
    <source>
        <dbReference type="Google" id="ProtNLM"/>
    </source>
</evidence>
<dbReference type="GO" id="GO:0000972">
    <property type="term" value="P:transcription-dependent tethering of RNA polymerase II gene DNA at nuclear periphery"/>
    <property type="evidence" value="ECO:0007669"/>
    <property type="project" value="TreeGrafter"/>
</dbReference>
<accession>A0A1Y1VB47</accession>
<keyword evidence="12" id="KW-1185">Reference proteome</keyword>
<name>A0A1Y1VB47_9FUNG</name>
<dbReference type="STRING" id="1754191.A0A1Y1VB47"/>
<dbReference type="EMBL" id="MCFH01000020">
    <property type="protein sequence ID" value="ORX50737.1"/>
    <property type="molecule type" value="Genomic_DNA"/>
</dbReference>
<comment type="subcellular location">
    <subcellularLocation>
        <location evidence="1">Nucleus envelope</location>
    </subcellularLocation>
</comment>
<dbReference type="Pfam" id="PF03177">
    <property type="entry name" value="Nucleoporin_C"/>
    <property type="match status" value="1"/>
</dbReference>
<feature type="region of interest" description="Disordered" evidence="8">
    <location>
        <begin position="1"/>
        <end position="32"/>
    </location>
</feature>
<evidence type="ECO:0000313" key="12">
    <source>
        <dbReference type="Proteomes" id="UP000193719"/>
    </source>
</evidence>
<feature type="domain" description="Nucleoporin Nup133/Nup155-like N-terminal" evidence="10">
    <location>
        <begin position="63"/>
        <end position="408"/>
    </location>
</feature>
<feature type="domain" description="Nucleoporin Nup133/Nup155-like C-terminal" evidence="9">
    <location>
        <begin position="789"/>
        <end position="1164"/>
    </location>
</feature>
<evidence type="ECO:0000256" key="2">
    <source>
        <dbReference type="ARBA" id="ARBA00005569"/>
    </source>
</evidence>
<reference evidence="11 12" key="2">
    <citation type="submission" date="2016-08" db="EMBL/GenBank/DDBJ databases">
        <title>Pervasive Adenine N6-methylation of Active Genes in Fungi.</title>
        <authorList>
            <consortium name="DOE Joint Genome Institute"/>
            <person name="Mondo S.J."/>
            <person name="Dannebaum R.O."/>
            <person name="Kuo R.C."/>
            <person name="Labutti K."/>
            <person name="Haridas S."/>
            <person name="Kuo A."/>
            <person name="Salamov A."/>
            <person name="Ahrendt S.R."/>
            <person name="Lipzen A."/>
            <person name="Sullivan W."/>
            <person name="Andreopoulos W.B."/>
            <person name="Clum A."/>
            <person name="Lindquist E."/>
            <person name="Daum C."/>
            <person name="Ramamoorthy G.K."/>
            <person name="Gryganskyi A."/>
            <person name="Culley D."/>
            <person name="Magnuson J.K."/>
            <person name="James T.Y."/>
            <person name="O'Malley M.A."/>
            <person name="Stajich J.E."/>
            <person name="Spatafora J.W."/>
            <person name="Visel A."/>
            <person name="Grigoriev I.V."/>
        </authorList>
    </citation>
    <scope>NUCLEOTIDE SEQUENCE [LARGE SCALE GENOMIC DNA]</scope>
    <source>
        <strain evidence="12">finn</strain>
    </source>
</reference>
<keyword evidence="5" id="KW-0653">Protein transport</keyword>
<dbReference type="InterPro" id="IPR014908">
    <property type="entry name" value="Nucleoporin_Nup133/Nup155_N"/>
</dbReference>
<evidence type="ECO:0000256" key="8">
    <source>
        <dbReference type="SAM" id="MobiDB-lite"/>
    </source>
</evidence>
<dbReference type="SUPFAM" id="SSF117289">
    <property type="entry name" value="Nucleoporin domain"/>
    <property type="match status" value="1"/>
</dbReference>
<dbReference type="GO" id="GO:0017056">
    <property type="term" value="F:structural constituent of nuclear pore"/>
    <property type="evidence" value="ECO:0007669"/>
    <property type="project" value="InterPro"/>
</dbReference>
<evidence type="ECO:0000256" key="5">
    <source>
        <dbReference type="ARBA" id="ARBA00022927"/>
    </source>
</evidence>
<dbReference type="GO" id="GO:0031080">
    <property type="term" value="C:nuclear pore outer ring"/>
    <property type="evidence" value="ECO:0007669"/>
    <property type="project" value="TreeGrafter"/>
</dbReference>
<keyword evidence="7" id="KW-0539">Nucleus</keyword>
<evidence type="ECO:0000256" key="6">
    <source>
        <dbReference type="ARBA" id="ARBA00023010"/>
    </source>
</evidence>
<sequence>MFSAIKQTPHLQRSRQKIVSSSKKENSYSEPDEISITSQNIVPSPLKKIPITPQYLTCNEKRVVSLVGNIPVYIQDLFKKYSYDKITGELNYTSGYAYIIISNNCYVWNYQKNSNDVKIFQLPVSRKYFVSFIPMSMTNTYNIGLMVCTYEGIIKYWFDISSNPSNYISTNLELNNDNCSCLEKNETSSLIVGTTNGHLHLVNIVNLRGTPELMCSQIINSVGLFHKMSSFLFSDSNNKNIIKILPQPEINNLRDVYVITSQSIQLWEFKNNNQEKIIFDKPVLNIMNELFIPPKDQNEIKEKYNPEVKIIDCDITRENQILFLISYKLNNEVQKYHMKSNAMEEDLKPTYSFALVFCNIEQDGIKVSNVKLIEKSVTKKDYEAKLVLPNRGPVICILFENTIVLSTTGKDVTYKEIFSINNKLIGFGVDRSKIWNPEADSQESIHILCTNKKIFDIEISIENIYFENHSEFIDTKKHELYSYLEQVVFFDDDENPIHFELPNCSTSDLEIVSKQLSDSILNSNSEFLPPVIDLKSYLSEKLLRLQKILNFLKEKNRLNGISLSSKLGLFWNTEKEAAAIELWKYTNSKIGKSDSNSKPYLNILANIITAFYKNKSISSERDDTIRSFFYNHVADIPYLIKFIPNANSEVEQIEINEIILIILESAYAYRKQNGSEYELDDNSISGVEPWTASEAILNIFQINFENSEAYLNNNKIYPDVENLKDENVISNIEKRKILEDQLVKLASIVLKIFNERISFIKKTEMVAVLKALQDEYLEKRSSFIKPLGTINRIDTAIKLAEEYHDFDTLVELSINNEEKQHYYIDQYGNEYADILYDKLQLKNNYYKLLEQDDKYNTTLKNYFDKKDIPLISWIHDIKLKNYGNAHRKLIKSGGIIKQSQRKQQLSIAKLALLAAKKRENLSINKDDNKAQDYIEKLHKTAFQLKFVDVLNAYREKLINNFRDNPEYKDLSEEEKSKPENIINAYYQDESDQYKNDYKSFYELHKKYSKEILSENMIKLDEFIDFLTFEGLLLNGDNSIENFLYAIQFYRYLEDEMSKDDRECILQGLWRRALINTNWDKLKMDINDEQINDMLENTAFFKLILYLKSEKLFKYIRKPQDCYEIPNLDKKYPWASEEEKLSLSEEYKKEKQQLGFFITHFNINDIIEQIINS</sequence>
<dbReference type="GO" id="GO:0016973">
    <property type="term" value="P:poly(A)+ mRNA export from nucleus"/>
    <property type="evidence" value="ECO:0007669"/>
    <property type="project" value="TreeGrafter"/>
</dbReference>
<gene>
    <name evidence="11" type="ORF">BCR36DRAFT_352074</name>
</gene>
<dbReference type="GO" id="GO:0006606">
    <property type="term" value="P:protein import into nucleus"/>
    <property type="evidence" value="ECO:0007669"/>
    <property type="project" value="TreeGrafter"/>
</dbReference>
<dbReference type="Gene3D" id="2.130.10.10">
    <property type="entry name" value="YVTN repeat-like/Quinoprotein amine dehydrogenase"/>
    <property type="match status" value="1"/>
</dbReference>
<evidence type="ECO:0000259" key="10">
    <source>
        <dbReference type="Pfam" id="PF08801"/>
    </source>
</evidence>
<dbReference type="PANTHER" id="PTHR13405:SF11">
    <property type="entry name" value="NUCLEAR PORE COMPLEX PROTEIN NUP133"/>
    <property type="match status" value="1"/>
</dbReference>
<dbReference type="PANTHER" id="PTHR13405">
    <property type="entry name" value="NUCLEAR PORE COMPLEX PROTEIN NUP133"/>
    <property type="match status" value="1"/>
</dbReference>
<proteinExistence type="inferred from homology"/>
<protein>
    <recommendedName>
        <fullName evidence="13">Nucleoporin Nup133/Nup155-like C-terminal domain-containing protein</fullName>
    </recommendedName>
</protein>